<evidence type="ECO:0000256" key="4">
    <source>
        <dbReference type="ARBA" id="ARBA00011671"/>
    </source>
</evidence>
<protein>
    <recommendedName>
        <fullName evidence="5">Heat shock 70 kDa protein 13</fullName>
    </recommendedName>
    <alternativeName>
        <fullName evidence="11">Stress-70 protein chaperone microsome-associated 60 kDa protein</fullName>
    </alternativeName>
</protein>
<name>K1R520_MAGGI</name>
<dbReference type="CDD" id="cd10237">
    <property type="entry name" value="ASKHA_NBD_HSP70_HSPA13"/>
    <property type="match status" value="1"/>
</dbReference>
<evidence type="ECO:0000256" key="9">
    <source>
        <dbReference type="ARBA" id="ARBA00022840"/>
    </source>
</evidence>
<comment type="subcellular location">
    <subcellularLocation>
        <location evidence="2">Microsome</location>
    </subcellularLocation>
</comment>
<keyword evidence="12" id="KW-0346">Stress response</keyword>
<evidence type="ECO:0000256" key="1">
    <source>
        <dbReference type="ARBA" id="ARBA00002077"/>
    </source>
</evidence>
<dbReference type="AlphaFoldDB" id="K1R520"/>
<gene>
    <name evidence="12" type="ORF">CGI_10027222</name>
</gene>
<dbReference type="Gene3D" id="3.90.640.10">
    <property type="entry name" value="Actin, Chain A, domain 4"/>
    <property type="match status" value="1"/>
</dbReference>
<dbReference type="InterPro" id="IPR013126">
    <property type="entry name" value="Hsp_70_fam"/>
</dbReference>
<evidence type="ECO:0000313" key="12">
    <source>
        <dbReference type="EMBL" id="EKC36325.1"/>
    </source>
</evidence>
<dbReference type="Pfam" id="PF00012">
    <property type="entry name" value="HSP70"/>
    <property type="match status" value="1"/>
</dbReference>
<dbReference type="PANTHER" id="PTHR19375">
    <property type="entry name" value="HEAT SHOCK PROTEIN 70KDA"/>
    <property type="match status" value="1"/>
</dbReference>
<dbReference type="HOGENOM" id="CLU_005965_0_3_1"/>
<organism evidence="12">
    <name type="scientific">Magallana gigas</name>
    <name type="common">Pacific oyster</name>
    <name type="synonym">Crassostrea gigas</name>
    <dbReference type="NCBI Taxonomy" id="29159"/>
    <lineage>
        <taxon>Eukaryota</taxon>
        <taxon>Metazoa</taxon>
        <taxon>Spiralia</taxon>
        <taxon>Lophotrochozoa</taxon>
        <taxon>Mollusca</taxon>
        <taxon>Bivalvia</taxon>
        <taxon>Autobranchia</taxon>
        <taxon>Pteriomorphia</taxon>
        <taxon>Ostreida</taxon>
        <taxon>Ostreoidea</taxon>
        <taxon>Ostreidae</taxon>
        <taxon>Magallana</taxon>
    </lineage>
</organism>
<dbReference type="EMBL" id="JH817380">
    <property type="protein sequence ID" value="EKC36325.1"/>
    <property type="molecule type" value="Genomic_DNA"/>
</dbReference>
<reference evidence="12" key="1">
    <citation type="journal article" date="2012" name="Nature">
        <title>The oyster genome reveals stress adaptation and complexity of shell formation.</title>
        <authorList>
            <person name="Zhang G."/>
            <person name="Fang X."/>
            <person name="Guo X."/>
            <person name="Li L."/>
            <person name="Luo R."/>
            <person name="Xu F."/>
            <person name="Yang P."/>
            <person name="Zhang L."/>
            <person name="Wang X."/>
            <person name="Qi H."/>
            <person name="Xiong Z."/>
            <person name="Que H."/>
            <person name="Xie Y."/>
            <person name="Holland P.W."/>
            <person name="Paps J."/>
            <person name="Zhu Y."/>
            <person name="Wu F."/>
            <person name="Chen Y."/>
            <person name="Wang J."/>
            <person name="Peng C."/>
            <person name="Meng J."/>
            <person name="Yang L."/>
            <person name="Liu J."/>
            <person name="Wen B."/>
            <person name="Zhang N."/>
            <person name="Huang Z."/>
            <person name="Zhu Q."/>
            <person name="Feng Y."/>
            <person name="Mount A."/>
            <person name="Hedgecock D."/>
            <person name="Xu Z."/>
            <person name="Liu Y."/>
            <person name="Domazet-Loso T."/>
            <person name="Du Y."/>
            <person name="Sun X."/>
            <person name="Zhang S."/>
            <person name="Liu B."/>
            <person name="Cheng P."/>
            <person name="Jiang X."/>
            <person name="Li J."/>
            <person name="Fan D."/>
            <person name="Wang W."/>
            <person name="Fu W."/>
            <person name="Wang T."/>
            <person name="Wang B."/>
            <person name="Zhang J."/>
            <person name="Peng Z."/>
            <person name="Li Y."/>
            <person name="Li N."/>
            <person name="Wang J."/>
            <person name="Chen M."/>
            <person name="He Y."/>
            <person name="Tan F."/>
            <person name="Song X."/>
            <person name="Zheng Q."/>
            <person name="Huang R."/>
            <person name="Yang H."/>
            <person name="Du X."/>
            <person name="Chen L."/>
            <person name="Yang M."/>
            <person name="Gaffney P.M."/>
            <person name="Wang S."/>
            <person name="Luo L."/>
            <person name="She Z."/>
            <person name="Ming Y."/>
            <person name="Huang W."/>
            <person name="Zhang S."/>
            <person name="Huang B."/>
            <person name="Zhang Y."/>
            <person name="Qu T."/>
            <person name="Ni P."/>
            <person name="Miao G."/>
            <person name="Wang J."/>
            <person name="Wang Q."/>
            <person name="Steinberg C.E."/>
            <person name="Wang H."/>
            <person name="Li N."/>
            <person name="Qian L."/>
            <person name="Zhang G."/>
            <person name="Li Y."/>
            <person name="Yang H."/>
            <person name="Liu X."/>
            <person name="Wang J."/>
            <person name="Yin Y."/>
            <person name="Wang J."/>
        </authorList>
    </citation>
    <scope>NUCLEOTIDE SEQUENCE [LARGE SCALE GENOMIC DNA]</scope>
    <source>
        <strain evidence="12">05x7-T-G4-1.051#20</strain>
    </source>
</reference>
<evidence type="ECO:0000256" key="7">
    <source>
        <dbReference type="ARBA" id="ARBA00022741"/>
    </source>
</evidence>
<sequence>MSSSFIILGTSILAVLLAGYFAQKYLPPPKPKIVGIDLGTTFSCVGVYHAVSGAVDILEAQDGHQCIPSVVAVSEEGFLVGYKAVAQSEHNPKNTIYDAKRFIGKKYTAEELTQAQKRYPFKASINSSILEARWTQNQNPLQDLEADEYGMVRYVFNVNKTELRMSPEEIGSVIVKFLKNVAERNLTAPVTKCVMSVPAEFDEMQRNFTKKAGSIAGLEVWRVINEPTAAALAYGLHTKPELKTVLVVDLGGGTLDVSLLRVQGGMFLTQGMAGNNRLGGQDFNLRLYNYVKDLLETKFNLQITDKEDLQALRLAVEQVKINVTHHDSSSLKLFLHSLGKHSHIKETITRAKFEELNKDLFVKVLDPIRTVLKATHLEKEDIDEIVLVGGSTRIPMIRNLIREFFGKELNTHVDPELAVAMGVSIQAGIIGGMWPLKVSAVELPNRVVKIQVQ</sequence>
<evidence type="ECO:0000256" key="8">
    <source>
        <dbReference type="ARBA" id="ARBA00022824"/>
    </source>
</evidence>
<dbReference type="InterPro" id="IPR043129">
    <property type="entry name" value="ATPase_NBD"/>
</dbReference>
<keyword evidence="10" id="KW-0492">Microsome</keyword>
<evidence type="ECO:0000256" key="5">
    <source>
        <dbReference type="ARBA" id="ARBA00018765"/>
    </source>
</evidence>
<dbReference type="InParanoid" id="K1R520"/>
<keyword evidence="9" id="KW-0067">ATP-binding</keyword>
<evidence type="ECO:0000256" key="10">
    <source>
        <dbReference type="ARBA" id="ARBA00022848"/>
    </source>
</evidence>
<dbReference type="FunFam" id="3.90.640.10:FF:000003">
    <property type="entry name" value="Molecular chaperone DnaK"/>
    <property type="match status" value="1"/>
</dbReference>
<dbReference type="PROSITE" id="PS00329">
    <property type="entry name" value="HSP70_2"/>
    <property type="match status" value="1"/>
</dbReference>
<evidence type="ECO:0000256" key="11">
    <source>
        <dbReference type="ARBA" id="ARBA00031426"/>
    </source>
</evidence>
<comment type="similarity">
    <text evidence="3">Belongs to the heat shock protein 70 family.</text>
</comment>
<keyword evidence="8" id="KW-0256">Endoplasmic reticulum</keyword>
<dbReference type="InterPro" id="IPR042048">
    <property type="entry name" value="HSPA13"/>
</dbReference>
<dbReference type="Gene3D" id="3.30.420.40">
    <property type="match status" value="2"/>
</dbReference>
<proteinExistence type="inferred from homology"/>
<dbReference type="PROSITE" id="PS00297">
    <property type="entry name" value="HSP70_1"/>
    <property type="match status" value="1"/>
</dbReference>
<accession>K1R520</accession>
<keyword evidence="7" id="KW-0547">Nucleotide-binding</keyword>
<evidence type="ECO:0000256" key="3">
    <source>
        <dbReference type="ARBA" id="ARBA00007381"/>
    </source>
</evidence>
<dbReference type="PRINTS" id="PR00301">
    <property type="entry name" value="HEATSHOCK70"/>
</dbReference>
<dbReference type="SUPFAM" id="SSF53067">
    <property type="entry name" value="Actin-like ATPase domain"/>
    <property type="match status" value="2"/>
</dbReference>
<comment type="subunit">
    <text evidence="4">Binds UBQLN2.</text>
</comment>
<keyword evidence="6" id="KW-0732">Signal</keyword>
<dbReference type="GO" id="GO:0140662">
    <property type="term" value="F:ATP-dependent protein folding chaperone"/>
    <property type="evidence" value="ECO:0007669"/>
    <property type="project" value="InterPro"/>
</dbReference>
<comment type="function">
    <text evidence="1">Has peptide-independent ATPase activity.</text>
</comment>
<evidence type="ECO:0000256" key="6">
    <source>
        <dbReference type="ARBA" id="ARBA00022729"/>
    </source>
</evidence>
<dbReference type="GO" id="GO:0005524">
    <property type="term" value="F:ATP binding"/>
    <property type="evidence" value="ECO:0007669"/>
    <property type="project" value="UniProtKB-KW"/>
</dbReference>
<evidence type="ECO:0000256" key="2">
    <source>
        <dbReference type="ARBA" id="ARBA00004144"/>
    </source>
</evidence>
<dbReference type="InterPro" id="IPR018181">
    <property type="entry name" value="Heat_shock_70_CS"/>
</dbReference>